<protein>
    <submittedName>
        <fullName evidence="3">Carbohydrate binding domain (Family 11)</fullName>
    </submittedName>
</protein>
<reference evidence="4" key="1">
    <citation type="submission" date="2016-10" db="EMBL/GenBank/DDBJ databases">
        <authorList>
            <person name="Varghese N."/>
            <person name="Submissions S."/>
        </authorList>
    </citation>
    <scope>NUCLEOTIDE SEQUENCE [LARGE SCALE GENOMIC DNA]</scope>
    <source>
        <strain evidence="4">DSM 13327</strain>
    </source>
</reference>
<gene>
    <name evidence="3" type="ORF">SAMN04490355_100238</name>
</gene>
<dbReference type="SUPFAM" id="SSF49785">
    <property type="entry name" value="Galactose-binding domain-like"/>
    <property type="match status" value="1"/>
</dbReference>
<dbReference type="AlphaFoldDB" id="A0A1I4GYE5"/>
<dbReference type="RefSeq" id="WP_090932139.1">
    <property type="nucleotide sequence ID" value="NZ_FOTS01000002.1"/>
</dbReference>
<feature type="chain" id="PRO_5011647469" evidence="1">
    <location>
        <begin position="24"/>
        <end position="185"/>
    </location>
</feature>
<evidence type="ECO:0000313" key="4">
    <source>
        <dbReference type="Proteomes" id="UP000199520"/>
    </source>
</evidence>
<organism evidence="3 4">
    <name type="scientific">Pelosinus propionicus DSM 13327</name>
    <dbReference type="NCBI Taxonomy" id="1123291"/>
    <lineage>
        <taxon>Bacteria</taxon>
        <taxon>Bacillati</taxon>
        <taxon>Bacillota</taxon>
        <taxon>Negativicutes</taxon>
        <taxon>Selenomonadales</taxon>
        <taxon>Sporomusaceae</taxon>
        <taxon>Pelosinus</taxon>
    </lineage>
</organism>
<dbReference type="Proteomes" id="UP000199520">
    <property type="component" value="Unassembled WGS sequence"/>
</dbReference>
<dbReference type="OrthoDB" id="9809583at2"/>
<evidence type="ECO:0000256" key="1">
    <source>
        <dbReference type="SAM" id="SignalP"/>
    </source>
</evidence>
<dbReference type="EMBL" id="FOTS01000002">
    <property type="protein sequence ID" value="SFL35082.1"/>
    <property type="molecule type" value="Genomic_DNA"/>
</dbReference>
<feature type="signal peptide" evidence="1">
    <location>
        <begin position="1"/>
        <end position="23"/>
    </location>
</feature>
<accession>A0A1I4GYE5</accession>
<sequence>MKKNLVFTFVMAFMVSIFSTAFAAEAITVKGPGSADKNYISCFAGQKPFSDGASVIKPIVDSKGVLTIKYELQKGGWLGATCEQFQEDWSNFTGLQFNVAGGTGNKIRLELTDGNGVSYEFVFVDDSAKGKVVTVPFKDFKVRTDYQPAGADTDNPFSLTPVRTLNISPLSGKGTLTFSNMKLYK</sequence>
<dbReference type="GO" id="GO:0030245">
    <property type="term" value="P:cellulose catabolic process"/>
    <property type="evidence" value="ECO:0007669"/>
    <property type="project" value="InterPro"/>
</dbReference>
<proteinExistence type="predicted"/>
<keyword evidence="4" id="KW-1185">Reference proteome</keyword>
<dbReference type="InterPro" id="IPR005087">
    <property type="entry name" value="CBM11"/>
</dbReference>
<dbReference type="STRING" id="1123291.SAMN04490355_100238"/>
<keyword evidence="1" id="KW-0732">Signal</keyword>
<evidence type="ECO:0000259" key="2">
    <source>
        <dbReference type="Pfam" id="PF03425"/>
    </source>
</evidence>
<dbReference type="Gene3D" id="2.60.120.430">
    <property type="entry name" value="Galactose-binding lectin"/>
    <property type="match status" value="1"/>
</dbReference>
<dbReference type="InterPro" id="IPR008979">
    <property type="entry name" value="Galactose-bd-like_sf"/>
</dbReference>
<feature type="domain" description="CBM11" evidence="2">
    <location>
        <begin position="62"/>
        <end position="184"/>
    </location>
</feature>
<name>A0A1I4GYE5_9FIRM</name>
<evidence type="ECO:0000313" key="3">
    <source>
        <dbReference type="EMBL" id="SFL35082.1"/>
    </source>
</evidence>
<dbReference type="Pfam" id="PF03425">
    <property type="entry name" value="CBM_11"/>
    <property type="match status" value="1"/>
</dbReference>
<dbReference type="GO" id="GO:0008810">
    <property type="term" value="F:cellulase activity"/>
    <property type="evidence" value="ECO:0007669"/>
    <property type="project" value="InterPro"/>
</dbReference>